<dbReference type="PANTHER" id="PTHR30146:SF148">
    <property type="entry name" value="HTH-TYPE TRANSCRIPTIONAL REPRESSOR PURR-RELATED"/>
    <property type="match status" value="1"/>
</dbReference>
<evidence type="ECO:0000256" key="2">
    <source>
        <dbReference type="ARBA" id="ARBA00023015"/>
    </source>
</evidence>
<feature type="domain" description="HTH lacI-type" evidence="5">
    <location>
        <begin position="2"/>
        <end position="56"/>
    </location>
</feature>
<organism evidence="6 7">
    <name type="scientific">Spongiactinospora rosea</name>
    <dbReference type="NCBI Taxonomy" id="2248750"/>
    <lineage>
        <taxon>Bacteria</taxon>
        <taxon>Bacillati</taxon>
        <taxon>Actinomycetota</taxon>
        <taxon>Actinomycetes</taxon>
        <taxon>Streptosporangiales</taxon>
        <taxon>Streptosporangiaceae</taxon>
        <taxon>Spongiactinospora</taxon>
    </lineage>
</organism>
<keyword evidence="3" id="KW-0238">DNA-binding</keyword>
<dbReference type="PROSITE" id="PS50932">
    <property type="entry name" value="HTH_LACI_2"/>
    <property type="match status" value="1"/>
</dbReference>
<evidence type="ECO:0000256" key="1">
    <source>
        <dbReference type="ARBA" id="ARBA00022491"/>
    </source>
</evidence>
<dbReference type="CDD" id="cd01392">
    <property type="entry name" value="HTH_LacI"/>
    <property type="match status" value="1"/>
</dbReference>
<protein>
    <submittedName>
        <fullName evidence="6">LacI family transcriptional regulator</fullName>
    </submittedName>
</protein>
<dbReference type="RefSeq" id="WP_113978944.1">
    <property type="nucleotide sequence ID" value="NZ_QMEY01000001.1"/>
</dbReference>
<reference evidence="6 7" key="1">
    <citation type="submission" date="2018-06" db="EMBL/GenBank/DDBJ databases">
        <title>Sphaerisporangium craniellae sp. nov., isolated from a marine sponge in the South China Sea.</title>
        <authorList>
            <person name="Li L."/>
        </authorList>
    </citation>
    <scope>NUCLEOTIDE SEQUENCE [LARGE SCALE GENOMIC DNA]</scope>
    <source>
        <strain evidence="6 7">LHW63015</strain>
    </source>
</reference>
<dbReference type="Proteomes" id="UP000253303">
    <property type="component" value="Unassembled WGS sequence"/>
</dbReference>
<dbReference type="OrthoDB" id="3595338at2"/>
<sequence>MATIHDVARHAGVSAATVSRVLNGRETVDPALAVRVQSAVSALGYRRNSVARNLRRRQTTLWAVLISDIENPFFTSLVRGVEDVGRSEGYSVVLCNTDEDTTKESEYIAACLADKMAGVIISPTSDTSDVSPLVEAGTAVVAIDRELSQVTLDTVLVDNEGGAEQATRHLAERGYRRIACITGPRRTSTAIRRLRGYQRAIKATGLTADKSLIRHADFREAGGYAAMAALLDEDVRPDAVFAANNLMTVGALECLVDRGLTVPDDVGVVGFDDIPWARLARPSLTTVGQPTYEMGKSAAQLLSGRIATPGRPATRVTLQTELHIRESTNRPPA</sequence>
<evidence type="ECO:0000256" key="4">
    <source>
        <dbReference type="ARBA" id="ARBA00023163"/>
    </source>
</evidence>
<evidence type="ECO:0000256" key="3">
    <source>
        <dbReference type="ARBA" id="ARBA00023125"/>
    </source>
</evidence>
<keyword evidence="1" id="KW-0678">Repressor</keyword>
<dbReference type="Gene3D" id="1.10.260.40">
    <property type="entry name" value="lambda repressor-like DNA-binding domains"/>
    <property type="match status" value="1"/>
</dbReference>
<accession>A0A366M6G3</accession>
<keyword evidence="2" id="KW-0805">Transcription regulation</keyword>
<dbReference type="InterPro" id="IPR010982">
    <property type="entry name" value="Lambda_DNA-bd_dom_sf"/>
</dbReference>
<comment type="caution">
    <text evidence="6">The sequence shown here is derived from an EMBL/GenBank/DDBJ whole genome shotgun (WGS) entry which is preliminary data.</text>
</comment>
<dbReference type="AlphaFoldDB" id="A0A366M6G3"/>
<keyword evidence="7" id="KW-1185">Reference proteome</keyword>
<dbReference type="GO" id="GO:0003700">
    <property type="term" value="F:DNA-binding transcription factor activity"/>
    <property type="evidence" value="ECO:0007669"/>
    <property type="project" value="TreeGrafter"/>
</dbReference>
<dbReference type="Pfam" id="PF13377">
    <property type="entry name" value="Peripla_BP_3"/>
    <property type="match status" value="1"/>
</dbReference>
<gene>
    <name evidence="6" type="ORF">DP939_03995</name>
</gene>
<dbReference type="SUPFAM" id="SSF53822">
    <property type="entry name" value="Periplasmic binding protein-like I"/>
    <property type="match status" value="1"/>
</dbReference>
<evidence type="ECO:0000313" key="6">
    <source>
        <dbReference type="EMBL" id="RBQ21848.1"/>
    </source>
</evidence>
<name>A0A366M6G3_9ACTN</name>
<dbReference type="PROSITE" id="PS00356">
    <property type="entry name" value="HTH_LACI_1"/>
    <property type="match status" value="1"/>
</dbReference>
<dbReference type="PANTHER" id="PTHR30146">
    <property type="entry name" value="LACI-RELATED TRANSCRIPTIONAL REPRESSOR"/>
    <property type="match status" value="1"/>
</dbReference>
<dbReference type="GO" id="GO:0000976">
    <property type="term" value="F:transcription cis-regulatory region binding"/>
    <property type="evidence" value="ECO:0007669"/>
    <property type="project" value="TreeGrafter"/>
</dbReference>
<dbReference type="PRINTS" id="PR00036">
    <property type="entry name" value="HTHLACI"/>
</dbReference>
<dbReference type="Pfam" id="PF00356">
    <property type="entry name" value="LacI"/>
    <property type="match status" value="1"/>
</dbReference>
<evidence type="ECO:0000313" key="7">
    <source>
        <dbReference type="Proteomes" id="UP000253303"/>
    </source>
</evidence>
<dbReference type="InterPro" id="IPR028082">
    <property type="entry name" value="Peripla_BP_I"/>
</dbReference>
<keyword evidence="4" id="KW-0804">Transcription</keyword>
<dbReference type="Gene3D" id="3.40.50.2300">
    <property type="match status" value="2"/>
</dbReference>
<dbReference type="EMBL" id="QMEY01000001">
    <property type="protein sequence ID" value="RBQ21848.1"/>
    <property type="molecule type" value="Genomic_DNA"/>
</dbReference>
<evidence type="ECO:0000259" key="5">
    <source>
        <dbReference type="PROSITE" id="PS50932"/>
    </source>
</evidence>
<proteinExistence type="predicted"/>
<dbReference type="SMART" id="SM00354">
    <property type="entry name" value="HTH_LACI"/>
    <property type="match status" value="1"/>
</dbReference>
<dbReference type="InterPro" id="IPR046335">
    <property type="entry name" value="LacI/GalR-like_sensor"/>
</dbReference>
<dbReference type="InterPro" id="IPR000843">
    <property type="entry name" value="HTH_LacI"/>
</dbReference>
<dbReference type="CDD" id="cd06267">
    <property type="entry name" value="PBP1_LacI_sugar_binding-like"/>
    <property type="match status" value="1"/>
</dbReference>
<dbReference type="SUPFAM" id="SSF47413">
    <property type="entry name" value="lambda repressor-like DNA-binding domains"/>
    <property type="match status" value="1"/>
</dbReference>